<dbReference type="GO" id="GO:0006270">
    <property type="term" value="P:DNA replication initiation"/>
    <property type="evidence" value="ECO:0007669"/>
    <property type="project" value="InterPro"/>
</dbReference>
<dbReference type="Proteomes" id="UP000605201">
    <property type="component" value="Unassembled WGS sequence"/>
</dbReference>
<dbReference type="SUPFAM" id="SSF48295">
    <property type="entry name" value="TrpR-like"/>
    <property type="match status" value="1"/>
</dbReference>
<dbReference type="Gene3D" id="1.10.1750.10">
    <property type="match status" value="1"/>
</dbReference>
<gene>
    <name evidence="2" type="ORF">H8D96_01300</name>
</gene>
<evidence type="ECO:0000259" key="1">
    <source>
        <dbReference type="SMART" id="SM00760"/>
    </source>
</evidence>
<name>A0A8J6NNL3_9BACT</name>
<dbReference type="InterPro" id="IPR013159">
    <property type="entry name" value="DnaA_C"/>
</dbReference>
<dbReference type="InterPro" id="IPR010921">
    <property type="entry name" value="Trp_repressor/repl_initiator"/>
</dbReference>
<protein>
    <recommendedName>
        <fullName evidence="1">Chromosomal replication initiator DnaA C-terminal domain-containing protein</fullName>
    </recommendedName>
</protein>
<dbReference type="GO" id="GO:0005524">
    <property type="term" value="F:ATP binding"/>
    <property type="evidence" value="ECO:0007669"/>
    <property type="project" value="InterPro"/>
</dbReference>
<evidence type="ECO:0000313" key="3">
    <source>
        <dbReference type="Proteomes" id="UP000605201"/>
    </source>
</evidence>
<sequence>MIFKSEIRIPQSKIVTELGFRSDTNYTGVSTTLQKSERLLEKKYKPKRTIDDLIAVVADKVGISPELICSRSRQRKPSEARAIFSYLAVEETGYPAADVARFLGVKRMSVHEAVTRGKALCDGYALLGQKRE</sequence>
<accession>A0A8J6NNL3</accession>
<dbReference type="SMART" id="SM00760">
    <property type="entry name" value="Bac_DnaA_C"/>
    <property type="match status" value="1"/>
</dbReference>
<proteinExistence type="predicted"/>
<dbReference type="GO" id="GO:0006275">
    <property type="term" value="P:regulation of DNA replication"/>
    <property type="evidence" value="ECO:0007669"/>
    <property type="project" value="InterPro"/>
</dbReference>
<dbReference type="GO" id="GO:0043565">
    <property type="term" value="F:sequence-specific DNA binding"/>
    <property type="evidence" value="ECO:0007669"/>
    <property type="project" value="InterPro"/>
</dbReference>
<dbReference type="AlphaFoldDB" id="A0A8J6NNL3"/>
<dbReference type="EMBL" id="JACNIG010000051">
    <property type="protein sequence ID" value="MBC8430531.1"/>
    <property type="molecule type" value="Genomic_DNA"/>
</dbReference>
<comment type="caution">
    <text evidence="2">The sequence shown here is derived from an EMBL/GenBank/DDBJ whole genome shotgun (WGS) entry which is preliminary data.</text>
</comment>
<evidence type="ECO:0000313" key="2">
    <source>
        <dbReference type="EMBL" id="MBC8430531.1"/>
    </source>
</evidence>
<dbReference type="Pfam" id="PF08299">
    <property type="entry name" value="Bac_DnaA_C"/>
    <property type="match status" value="1"/>
</dbReference>
<feature type="domain" description="Chromosomal replication initiator DnaA C-terminal" evidence="1">
    <location>
        <begin position="49"/>
        <end position="117"/>
    </location>
</feature>
<reference evidence="2 3" key="1">
    <citation type="submission" date="2020-08" db="EMBL/GenBank/DDBJ databases">
        <title>Bridging the membrane lipid divide: bacteria of the FCB group superphylum have the potential to synthesize archaeal ether lipids.</title>
        <authorList>
            <person name="Villanueva L."/>
            <person name="Von Meijenfeldt F.A.B."/>
            <person name="Westbye A.B."/>
            <person name="Yadav S."/>
            <person name="Hopmans E.C."/>
            <person name="Dutilh B.E."/>
            <person name="Sinninghe Damste J.S."/>
        </authorList>
    </citation>
    <scope>NUCLEOTIDE SEQUENCE [LARGE SCALE GENOMIC DNA]</scope>
    <source>
        <strain evidence="2">NIOZ-UU17</strain>
    </source>
</reference>
<organism evidence="2 3">
    <name type="scientific">Candidatus Desulfatibia vada</name>
    <dbReference type="NCBI Taxonomy" id="2841696"/>
    <lineage>
        <taxon>Bacteria</taxon>
        <taxon>Pseudomonadati</taxon>
        <taxon>Thermodesulfobacteriota</taxon>
        <taxon>Desulfobacteria</taxon>
        <taxon>Desulfobacterales</taxon>
        <taxon>Desulfobacterales incertae sedis</taxon>
        <taxon>Candidatus Desulfatibia</taxon>
    </lineage>
</organism>